<evidence type="ECO:0000256" key="12">
    <source>
        <dbReference type="ARBA" id="ARBA00024631"/>
    </source>
</evidence>
<comment type="catalytic activity">
    <reaction evidence="12">
        <text>a 1,2-diacyl-sn-glycero-3-phosphocholine(in) = a 1,2-diacyl-sn-glycero-3-phosphocholine(out)</text>
        <dbReference type="Rhea" id="RHEA:38571"/>
        <dbReference type="ChEBI" id="CHEBI:57643"/>
    </reaction>
</comment>
<dbReference type="GeneID" id="20375334"/>
<keyword evidence="7" id="KW-0072">Autophagy</keyword>
<feature type="compositionally biased region" description="Polar residues" evidence="13">
    <location>
        <begin position="1284"/>
        <end position="1294"/>
    </location>
</feature>
<evidence type="ECO:0000313" key="15">
    <source>
        <dbReference type="Proteomes" id="UP000014064"/>
    </source>
</evidence>
<dbReference type="GO" id="GO:0034045">
    <property type="term" value="C:phagophore assembly site membrane"/>
    <property type="evidence" value="ECO:0007669"/>
    <property type="project" value="UniProtKB-SubCell"/>
</dbReference>
<evidence type="ECO:0000256" key="1">
    <source>
        <dbReference type="ARBA" id="ARBA00004406"/>
    </source>
</evidence>
<evidence type="ECO:0000256" key="4">
    <source>
        <dbReference type="ARBA" id="ARBA00018070"/>
    </source>
</evidence>
<dbReference type="GO" id="GO:0061709">
    <property type="term" value="P:reticulophagy"/>
    <property type="evidence" value="ECO:0007669"/>
    <property type="project" value="TreeGrafter"/>
</dbReference>
<evidence type="ECO:0000256" key="10">
    <source>
        <dbReference type="ARBA" id="ARBA00024479"/>
    </source>
</evidence>
<keyword evidence="9" id="KW-0472">Membrane</keyword>
<dbReference type="GO" id="GO:0000422">
    <property type="term" value="P:autophagy of mitochondrion"/>
    <property type="evidence" value="ECO:0007669"/>
    <property type="project" value="TreeGrafter"/>
</dbReference>
<dbReference type="GO" id="GO:0032266">
    <property type="term" value="F:phosphatidylinositol-3-phosphate binding"/>
    <property type="evidence" value="ECO:0007669"/>
    <property type="project" value="TreeGrafter"/>
</dbReference>
<evidence type="ECO:0000256" key="13">
    <source>
        <dbReference type="SAM" id="MobiDB-lite"/>
    </source>
</evidence>
<dbReference type="KEGG" id="wic:J056_002382"/>
<evidence type="ECO:0000256" key="9">
    <source>
        <dbReference type="ARBA" id="ARBA00023136"/>
    </source>
</evidence>
<dbReference type="HOGENOM" id="CLU_000795_0_0_1"/>
<keyword evidence="15" id="KW-1185">Reference proteome</keyword>
<dbReference type="Pfam" id="PF13329">
    <property type="entry name" value="ATG2_CAD"/>
    <property type="match status" value="1"/>
</dbReference>
<protein>
    <recommendedName>
        <fullName evidence="4">Autophagy-related protein 2</fullName>
    </recommendedName>
</protein>
<comment type="catalytic activity">
    <reaction evidence="10">
        <text>a 1,2-diacyl-sn-glycero-3-phospho-L-serine(in) = a 1,2-diacyl-sn-glycero-3-phospho-L-serine(out)</text>
        <dbReference type="Rhea" id="RHEA:38663"/>
        <dbReference type="ChEBI" id="CHEBI:57262"/>
    </reaction>
</comment>
<accession>R9AAW9</accession>
<dbReference type="GO" id="GO:0000045">
    <property type="term" value="P:autophagosome assembly"/>
    <property type="evidence" value="ECO:0007669"/>
    <property type="project" value="TreeGrafter"/>
</dbReference>
<evidence type="ECO:0000256" key="7">
    <source>
        <dbReference type="ARBA" id="ARBA00023006"/>
    </source>
</evidence>
<feature type="compositionally biased region" description="Low complexity" evidence="13">
    <location>
        <begin position="1028"/>
        <end position="1039"/>
    </location>
</feature>
<name>R9AAW9_WALI9</name>
<dbReference type="EMBL" id="KE007243">
    <property type="protein sequence ID" value="EOQ99257.1"/>
    <property type="molecule type" value="Genomic_DNA"/>
</dbReference>
<evidence type="ECO:0000256" key="5">
    <source>
        <dbReference type="ARBA" id="ARBA00022448"/>
    </source>
</evidence>
<organism evidence="14 15">
    <name type="scientific">Wallemia ichthyophaga (strain EXF-994 / CBS 113033)</name>
    <dbReference type="NCBI Taxonomy" id="1299270"/>
    <lineage>
        <taxon>Eukaryota</taxon>
        <taxon>Fungi</taxon>
        <taxon>Dikarya</taxon>
        <taxon>Basidiomycota</taxon>
        <taxon>Wallemiomycotina</taxon>
        <taxon>Wallemiomycetes</taxon>
        <taxon>Wallemiales</taxon>
        <taxon>Wallemiaceae</taxon>
        <taxon>Wallemia</taxon>
    </lineage>
</organism>
<reference evidence="15" key="1">
    <citation type="journal article" date="2013" name="BMC Genomics">
        <title>Genome and transcriptome sequencing of the halophilic fungus Wallemia ichthyophaga: haloadaptations present and absent.</title>
        <authorList>
            <person name="Zajc J."/>
            <person name="Liu Y."/>
            <person name="Dai W."/>
            <person name="Yang Z."/>
            <person name="Hu J."/>
            <person name="Gostincar C."/>
            <person name="Gunde-Cimerman N."/>
        </authorList>
    </citation>
    <scope>NUCLEOTIDE SEQUENCE [LARGE SCALE GENOMIC DNA]</scope>
    <source>
        <strain evidence="15">EXF-994 / CBS 113033</strain>
    </source>
</reference>
<evidence type="ECO:0000313" key="14">
    <source>
        <dbReference type="EMBL" id="EOQ99257.1"/>
    </source>
</evidence>
<dbReference type="GO" id="GO:0043495">
    <property type="term" value="F:protein-membrane adaptor activity"/>
    <property type="evidence" value="ECO:0007669"/>
    <property type="project" value="TreeGrafter"/>
</dbReference>
<proteinExistence type="inferred from homology"/>
<keyword evidence="8" id="KW-0445">Lipid transport</keyword>
<dbReference type="GO" id="GO:0061723">
    <property type="term" value="P:glycophagy"/>
    <property type="evidence" value="ECO:0007669"/>
    <property type="project" value="TreeGrafter"/>
</dbReference>
<gene>
    <name evidence="14" type="ORF">J056_002382</name>
</gene>
<comment type="subcellular location">
    <subcellularLocation>
        <location evidence="1">Endoplasmic reticulum membrane</location>
        <topology evidence="1">Peripheral membrane protein</topology>
    </subcellularLocation>
    <subcellularLocation>
        <location evidence="2">Preautophagosomal structure membrane</location>
        <topology evidence="2">Peripheral membrane protein</topology>
    </subcellularLocation>
</comment>
<feature type="region of interest" description="Disordered" evidence="13">
    <location>
        <begin position="1028"/>
        <end position="1050"/>
    </location>
</feature>
<dbReference type="InterPro" id="IPR026849">
    <property type="entry name" value="ATG2"/>
</dbReference>
<dbReference type="GO" id="GO:0005789">
    <property type="term" value="C:endoplasmic reticulum membrane"/>
    <property type="evidence" value="ECO:0007669"/>
    <property type="project" value="UniProtKB-SubCell"/>
</dbReference>
<dbReference type="GO" id="GO:0006869">
    <property type="term" value="P:lipid transport"/>
    <property type="evidence" value="ECO:0007669"/>
    <property type="project" value="UniProtKB-KW"/>
</dbReference>
<dbReference type="RefSeq" id="XP_009269922.1">
    <property type="nucleotide sequence ID" value="XM_009271647.1"/>
</dbReference>
<evidence type="ECO:0000256" key="6">
    <source>
        <dbReference type="ARBA" id="ARBA00022824"/>
    </source>
</evidence>
<feature type="region of interest" description="Disordered" evidence="13">
    <location>
        <begin position="1277"/>
        <end position="1318"/>
    </location>
</feature>
<dbReference type="OrthoDB" id="18982at2759"/>
<dbReference type="PANTHER" id="PTHR13190">
    <property type="entry name" value="AUTOPHAGY-RELATED 2, ISOFORM A"/>
    <property type="match status" value="1"/>
</dbReference>
<dbReference type="STRING" id="1299270.R9AAW9"/>
<evidence type="ECO:0000256" key="11">
    <source>
        <dbReference type="ARBA" id="ARBA00024615"/>
    </source>
</evidence>
<dbReference type="Proteomes" id="UP000014064">
    <property type="component" value="Unassembled WGS sequence"/>
</dbReference>
<dbReference type="OMA" id="CISSTHL"/>
<keyword evidence="6" id="KW-0256">Endoplasmic reticulum</keyword>
<evidence type="ECO:0000256" key="3">
    <source>
        <dbReference type="ARBA" id="ARBA00009714"/>
    </source>
</evidence>
<evidence type="ECO:0000256" key="8">
    <source>
        <dbReference type="ARBA" id="ARBA00023055"/>
    </source>
</evidence>
<keyword evidence="5" id="KW-0813">Transport</keyword>
<sequence length="1702" mass="189042">MDVAVVDHLRPMNWEWLRLPQIPNISLLPFEISKSVLSYLLRWILRRYINVDTFPDNIDDAIVLENKSLNSRPINQHLSSSPIDVISAKFNRLSIRIPWSNPLSQSISIDLDGLDVFLAPCTAREEEPHPQLNVDSLAQQYLDNNNDYPIPGSFDVHSHSATSATSATSQRSLLKSLINAILAKINVTLTNTQITLSNSDSSIQCKMASLEFGDVDLSANQRTFSLNGVELFTHTTQQPQQPQSSQMFMSAQESLHQTPSTHRILNLTNKITLTLQNDLNDSIPTINMDIGGVVLLLYPSTVSCLLHLIQSFPVASKTNAHTESRTDAPFIFGILLRHLRVFILLDELDYIINEDDLWKGTTSNFHIPGYYVEASITDIDITAPQWSMTVGDASVMASDSVRTFPLLIFDDAVSNAVSSAAPTMSDWLSEEEEGGDERIYDNMTWKLLSTDANGAASTPPKNKSIIKMTGRDVCISSTHLFADLAVVERFFGSDLFQALNVNVAATHDSIVNSLLQEADKSISPASASASEILSPLQSIPFTLTLDAIRVSLRCPPPSPHHQLRSGILTIDVRQLSLTPLSNTRTTDVSMEYSNVYWLDARHHHVCSGPKRITKVDAPKLAIKTRTHAHSTPKLTLAIPYIEFEFRRRELVGLQYLADDVALLSERIKASRGKVGENVNVMQSVVELVKSRLVVDEMAADVSGSSHVHTQTQDGSMHDFFEAENAEKEENHGDTEADLDVHLDAGKYMIDVPTINLSTGKETGECSLVVADVRDIDVSARFPQDARKTSKSKKDSKTSFKVTLLSIIVREGDNDPLVESHRHMENPAIYLFFNASVSRKGVKTSAAEIVLHSVIFNSDLNTDLLRDIAFLLQPPPGVFENAVPSDITTLGVRLKDVSARICPLTSQRRLVVHFGNTYIHLTLRAESEVKDVKNVAGNVSLFLVDNEAEALQRRKGNMEQRDVFRGSLRDHWKSAGYVQIAELVKVTSKFKVNLKSTDTAKVIAEIMYADGRVGVCADSLSTIKQFLSDLSPTSPSSTSDRTVHSHSSPAEDTNAYTNLLASLDETAFAQLPETYTTMSADMLDDDIPTNLEYAESGAHQSHYMERGLEFDAYREGLSPSSSDVVHDELDDYVMPAASQPAEKAEVIVPGAMMREGFVELLRERYAEDQYAAQTQRRLSLVDVTLHRADVSLQLFDGCDWVRTRAKIEQEYRKLRRKLVRIRQLLSTGQQVDTTDELSCDVYGAYSVGLSSSSAGSTDSHIDTSEDFLKAIDEELGVAGEESDSEWQNLSTPSQSHRTKESVPAPDHTHTHTSDFKKSLQRSSAPFVEVTARDVHSSYTKFAEGDKASATKLSIKDMEVLDGVTQKSKWRKFMTALQKDLRGNMRESNSNMVEVTLNNLLTDANEEEISLLCRILPIKLNMDQDALDFLKRFIAFKDEGESAIGRPSGPYIRQAIIEPVEIKMDYKPKHVNYAALRQGKTMEMMNFFHFDGSEIILRRIMISGIVGWPRLFDLLQDTWTPDVKANQLSDVISGVAPVRSLVNVGSGVADLVLLPIEQYRHDKRIIRGLQKGGTSFARNAGMEAVRLGAKLINGTQVVLEHAESILANRPSQDKVTMEAVEEETQPTTLKQGMESAYRSLNSNLNDAAQTILAVPMEVFEKGDKNKPIIRAVPIAILKPLIGLTSAAAKIQQGFLNKYDEQRRE</sequence>
<dbReference type="GO" id="GO:0034727">
    <property type="term" value="P:piecemeal microautophagy of the nucleus"/>
    <property type="evidence" value="ECO:0007669"/>
    <property type="project" value="TreeGrafter"/>
</dbReference>
<dbReference type="PANTHER" id="PTHR13190:SF1">
    <property type="entry name" value="AUTOPHAGY-RELATED 2, ISOFORM A"/>
    <property type="match status" value="1"/>
</dbReference>
<dbReference type="eggNOG" id="KOG2993">
    <property type="taxonomic scope" value="Eukaryota"/>
</dbReference>
<comment type="similarity">
    <text evidence="3">Belongs to the ATG2 family.</text>
</comment>
<evidence type="ECO:0000256" key="2">
    <source>
        <dbReference type="ARBA" id="ARBA00004623"/>
    </source>
</evidence>
<feature type="compositionally biased region" description="Basic and acidic residues" evidence="13">
    <location>
        <begin position="1305"/>
        <end position="1316"/>
    </location>
</feature>
<dbReference type="GO" id="GO:0061908">
    <property type="term" value="C:phagophore"/>
    <property type="evidence" value="ECO:0007669"/>
    <property type="project" value="TreeGrafter"/>
</dbReference>
<comment type="catalytic activity">
    <reaction evidence="11">
        <text>a 1,2-diacyl-sn-glycero-3-phosphoethanolamine(in) = a 1,2-diacyl-sn-glycero-3-phosphoethanolamine(out)</text>
        <dbReference type="Rhea" id="RHEA:38895"/>
        <dbReference type="ChEBI" id="CHEBI:64612"/>
    </reaction>
</comment>